<evidence type="ECO:0000256" key="4">
    <source>
        <dbReference type="HAMAP-Rule" id="MF_01341"/>
    </source>
</evidence>
<dbReference type="GO" id="GO:0019843">
    <property type="term" value="F:rRNA binding"/>
    <property type="evidence" value="ECO:0007669"/>
    <property type="project" value="UniProtKB-UniRule"/>
</dbReference>
<dbReference type="GO" id="GO:0006412">
    <property type="term" value="P:translation"/>
    <property type="evidence" value="ECO:0007669"/>
    <property type="project" value="UniProtKB-UniRule"/>
</dbReference>
<gene>
    <name evidence="4 8" type="primary">rplO</name>
    <name evidence="8" type="ORF">COU16_03375</name>
</gene>
<protein>
    <recommendedName>
        <fullName evidence="4">Large ribosomal subunit protein uL15</fullName>
    </recommendedName>
</protein>
<name>A0A2H0UE58_9BACT</name>
<evidence type="ECO:0000313" key="8">
    <source>
        <dbReference type="EMBL" id="PIR84667.1"/>
    </source>
</evidence>
<dbReference type="GO" id="GO:0022625">
    <property type="term" value="C:cytosolic large ribosomal subunit"/>
    <property type="evidence" value="ECO:0007669"/>
    <property type="project" value="TreeGrafter"/>
</dbReference>
<sequence>MTMQLHELKPTTARKVAKRIGRGGKRGKTSGRGMKGQKARAGNSMRPEMRDIIKKLPKLRGHGKNRAKTVNAERPIAMPVNIAALALAFPKGGEVSPKSLVGAGVIRSQRGKAPLVKILGNGEITQKITVTGCSVSASAREKIEKAGGTIV</sequence>
<evidence type="ECO:0000256" key="3">
    <source>
        <dbReference type="ARBA" id="ARBA00023274"/>
    </source>
</evidence>
<dbReference type="Proteomes" id="UP000229344">
    <property type="component" value="Unassembled WGS sequence"/>
</dbReference>
<feature type="region of interest" description="Disordered" evidence="6">
    <location>
        <begin position="1"/>
        <end position="49"/>
    </location>
</feature>
<dbReference type="InterPro" id="IPR021131">
    <property type="entry name" value="Ribosomal_uL15/eL18"/>
</dbReference>
<dbReference type="InterPro" id="IPR005749">
    <property type="entry name" value="Ribosomal_uL15_bac-type"/>
</dbReference>
<dbReference type="NCBIfam" id="TIGR01071">
    <property type="entry name" value="rplO_bact"/>
    <property type="match status" value="1"/>
</dbReference>
<comment type="subunit">
    <text evidence="4">Part of the 50S ribosomal subunit.</text>
</comment>
<organism evidence="8 9">
    <name type="scientific">Candidatus Kaiserbacteria bacterium CG10_big_fil_rev_8_21_14_0_10_47_16</name>
    <dbReference type="NCBI Taxonomy" id="1974608"/>
    <lineage>
        <taxon>Bacteria</taxon>
        <taxon>Candidatus Kaiseribacteriota</taxon>
    </lineage>
</organism>
<dbReference type="InterPro" id="IPR001196">
    <property type="entry name" value="Ribosomal_uL15_CS"/>
</dbReference>
<proteinExistence type="inferred from homology"/>
<evidence type="ECO:0000313" key="9">
    <source>
        <dbReference type="Proteomes" id="UP000229344"/>
    </source>
</evidence>
<evidence type="ECO:0000256" key="1">
    <source>
        <dbReference type="ARBA" id="ARBA00007320"/>
    </source>
</evidence>
<keyword evidence="4" id="KW-0694">RNA-binding</keyword>
<comment type="function">
    <text evidence="4">Binds to the 23S rRNA.</text>
</comment>
<reference evidence="9" key="1">
    <citation type="submission" date="2017-09" db="EMBL/GenBank/DDBJ databases">
        <title>Depth-based differentiation of microbial function through sediment-hosted aquifers and enrichment of novel symbionts in the deep terrestrial subsurface.</title>
        <authorList>
            <person name="Probst A.J."/>
            <person name="Ladd B."/>
            <person name="Jarett J.K."/>
            <person name="Geller-Mcgrath D.E."/>
            <person name="Sieber C.M.K."/>
            <person name="Emerson J.B."/>
            <person name="Anantharaman K."/>
            <person name="Thomas B.C."/>
            <person name="Malmstrom R."/>
            <person name="Stieglmeier M."/>
            <person name="Klingl A."/>
            <person name="Woyke T."/>
            <person name="Ryan C.M."/>
            <person name="Banfield J.F."/>
        </authorList>
    </citation>
    <scope>NUCLEOTIDE SEQUENCE [LARGE SCALE GENOMIC DNA]</scope>
</reference>
<dbReference type="AlphaFoldDB" id="A0A2H0UE58"/>
<evidence type="ECO:0000256" key="2">
    <source>
        <dbReference type="ARBA" id="ARBA00022980"/>
    </source>
</evidence>
<dbReference type="HAMAP" id="MF_01341">
    <property type="entry name" value="Ribosomal_uL15"/>
    <property type="match status" value="1"/>
</dbReference>
<dbReference type="PANTHER" id="PTHR12934">
    <property type="entry name" value="50S RIBOSOMAL PROTEIN L15"/>
    <property type="match status" value="1"/>
</dbReference>
<feature type="compositionally biased region" description="Basic residues" evidence="6">
    <location>
        <begin position="15"/>
        <end position="29"/>
    </location>
</feature>
<dbReference type="PROSITE" id="PS00475">
    <property type="entry name" value="RIBOSOMAL_L15"/>
    <property type="match status" value="1"/>
</dbReference>
<dbReference type="Gene3D" id="3.100.10.10">
    <property type="match status" value="1"/>
</dbReference>
<keyword evidence="2 4" id="KW-0689">Ribosomal protein</keyword>
<comment type="caution">
    <text evidence="8">The sequence shown here is derived from an EMBL/GenBank/DDBJ whole genome shotgun (WGS) entry which is preliminary data.</text>
</comment>
<feature type="domain" description="Large ribosomal subunit protein uL15/eL18" evidence="7">
    <location>
        <begin position="79"/>
        <end position="151"/>
    </location>
</feature>
<dbReference type="PANTHER" id="PTHR12934:SF11">
    <property type="entry name" value="LARGE RIBOSOMAL SUBUNIT PROTEIN UL15M"/>
    <property type="match status" value="1"/>
</dbReference>
<dbReference type="InterPro" id="IPR030878">
    <property type="entry name" value="Ribosomal_uL15"/>
</dbReference>
<keyword evidence="3 4" id="KW-0687">Ribonucleoprotein</keyword>
<dbReference type="Pfam" id="PF00828">
    <property type="entry name" value="Ribosomal_L27A"/>
    <property type="match status" value="1"/>
</dbReference>
<evidence type="ECO:0000256" key="5">
    <source>
        <dbReference type="RuleBase" id="RU003888"/>
    </source>
</evidence>
<dbReference type="EMBL" id="PFBI01000006">
    <property type="protein sequence ID" value="PIR84667.1"/>
    <property type="molecule type" value="Genomic_DNA"/>
</dbReference>
<dbReference type="SUPFAM" id="SSF52080">
    <property type="entry name" value="Ribosomal proteins L15p and L18e"/>
    <property type="match status" value="1"/>
</dbReference>
<evidence type="ECO:0000256" key="6">
    <source>
        <dbReference type="SAM" id="MobiDB-lite"/>
    </source>
</evidence>
<evidence type="ECO:0000259" key="7">
    <source>
        <dbReference type="Pfam" id="PF00828"/>
    </source>
</evidence>
<dbReference type="GO" id="GO:0003735">
    <property type="term" value="F:structural constituent of ribosome"/>
    <property type="evidence" value="ECO:0007669"/>
    <property type="project" value="InterPro"/>
</dbReference>
<dbReference type="InterPro" id="IPR036227">
    <property type="entry name" value="Ribosomal_uL15/eL18_sf"/>
</dbReference>
<accession>A0A2H0UE58</accession>
<comment type="similarity">
    <text evidence="1 4 5">Belongs to the universal ribosomal protein uL15 family.</text>
</comment>
<keyword evidence="4" id="KW-0699">rRNA-binding</keyword>